<reference evidence="12 13" key="1">
    <citation type="journal article" date="2016" name="Nat. Commun.">
        <title>Thousands of microbial genomes shed light on interconnected biogeochemical processes in an aquifer system.</title>
        <authorList>
            <person name="Anantharaman K."/>
            <person name="Brown C.T."/>
            <person name="Hug L.A."/>
            <person name="Sharon I."/>
            <person name="Castelle C.J."/>
            <person name="Probst A.J."/>
            <person name="Thomas B.C."/>
            <person name="Singh A."/>
            <person name="Wilkins M.J."/>
            <person name="Karaoz U."/>
            <person name="Brodie E.L."/>
            <person name="Williams K.H."/>
            <person name="Hubbard S.S."/>
            <person name="Banfield J.F."/>
        </authorList>
    </citation>
    <scope>NUCLEOTIDE SEQUENCE [LARGE SCALE GENOMIC DNA]</scope>
</reference>
<proteinExistence type="inferred from homology"/>
<keyword evidence="7" id="KW-0408">Iron</keyword>
<dbReference type="Proteomes" id="UP000178735">
    <property type="component" value="Unassembled WGS sequence"/>
</dbReference>
<comment type="catalytic activity">
    <reaction evidence="9">
        <text>(sulfur carrier)-H + L-cysteine = (sulfur carrier)-SH + L-alanine</text>
        <dbReference type="Rhea" id="RHEA:43892"/>
        <dbReference type="Rhea" id="RHEA-COMP:14737"/>
        <dbReference type="Rhea" id="RHEA-COMP:14739"/>
        <dbReference type="ChEBI" id="CHEBI:29917"/>
        <dbReference type="ChEBI" id="CHEBI:35235"/>
        <dbReference type="ChEBI" id="CHEBI:57972"/>
        <dbReference type="ChEBI" id="CHEBI:64428"/>
        <dbReference type="EC" id="2.8.1.7"/>
    </reaction>
</comment>
<evidence type="ECO:0000256" key="10">
    <source>
        <dbReference type="RuleBase" id="RU004504"/>
    </source>
</evidence>
<dbReference type="EC" id="2.8.1.7" evidence="3"/>
<keyword evidence="4" id="KW-0808">Transferase</keyword>
<evidence type="ECO:0000259" key="11">
    <source>
        <dbReference type="Pfam" id="PF00266"/>
    </source>
</evidence>
<dbReference type="PROSITE" id="PS00595">
    <property type="entry name" value="AA_TRANSFER_CLASS_5"/>
    <property type="match status" value="1"/>
</dbReference>
<feature type="domain" description="Aminotransferase class V" evidence="11">
    <location>
        <begin position="17"/>
        <end position="366"/>
    </location>
</feature>
<gene>
    <name evidence="12" type="ORF">A2008_09815</name>
</gene>
<dbReference type="SUPFAM" id="SSF53383">
    <property type="entry name" value="PLP-dependent transferases"/>
    <property type="match status" value="1"/>
</dbReference>
<comment type="cofactor">
    <cofactor evidence="1 10">
        <name>pyridoxal 5'-phosphate</name>
        <dbReference type="ChEBI" id="CHEBI:597326"/>
    </cofactor>
</comment>
<dbReference type="PANTHER" id="PTHR11601">
    <property type="entry name" value="CYSTEINE DESULFURYLASE FAMILY MEMBER"/>
    <property type="match status" value="1"/>
</dbReference>
<keyword evidence="8" id="KW-0411">Iron-sulfur</keyword>
<dbReference type="InterPro" id="IPR015424">
    <property type="entry name" value="PyrdxlP-dep_Trfase"/>
</dbReference>
<dbReference type="InterPro" id="IPR016454">
    <property type="entry name" value="Cysteine_dSase"/>
</dbReference>
<evidence type="ECO:0000256" key="4">
    <source>
        <dbReference type="ARBA" id="ARBA00022679"/>
    </source>
</evidence>
<comment type="caution">
    <text evidence="12">The sequence shown here is derived from an EMBL/GenBank/DDBJ whole genome shotgun (WGS) entry which is preliminary data.</text>
</comment>
<dbReference type="Pfam" id="PF00266">
    <property type="entry name" value="Aminotran_5"/>
    <property type="match status" value="1"/>
</dbReference>
<evidence type="ECO:0000256" key="2">
    <source>
        <dbReference type="ARBA" id="ARBA00006490"/>
    </source>
</evidence>
<evidence type="ECO:0000256" key="9">
    <source>
        <dbReference type="ARBA" id="ARBA00050776"/>
    </source>
</evidence>
<keyword evidence="5" id="KW-0479">Metal-binding</keyword>
<evidence type="ECO:0000256" key="5">
    <source>
        <dbReference type="ARBA" id="ARBA00022723"/>
    </source>
</evidence>
<dbReference type="GO" id="GO:0046872">
    <property type="term" value="F:metal ion binding"/>
    <property type="evidence" value="ECO:0007669"/>
    <property type="project" value="UniProtKB-KW"/>
</dbReference>
<dbReference type="GO" id="GO:0031071">
    <property type="term" value="F:cysteine desulfurase activity"/>
    <property type="evidence" value="ECO:0007669"/>
    <property type="project" value="UniProtKB-EC"/>
</dbReference>
<dbReference type="STRING" id="1817813.A2008_09815"/>
<protein>
    <recommendedName>
        <fullName evidence="3">cysteine desulfurase</fullName>
        <ecNumber evidence="3">2.8.1.7</ecNumber>
    </recommendedName>
</protein>
<comment type="similarity">
    <text evidence="2">Belongs to the class-V pyridoxal-phosphate-dependent aminotransferase family. NifS/IscS subfamily.</text>
</comment>
<keyword evidence="6" id="KW-0663">Pyridoxal phosphate</keyword>
<evidence type="ECO:0000313" key="13">
    <source>
        <dbReference type="Proteomes" id="UP000178735"/>
    </source>
</evidence>
<organism evidence="12 13">
    <name type="scientific">Candidatus Wallbacteria bacterium GWC2_49_35</name>
    <dbReference type="NCBI Taxonomy" id="1817813"/>
    <lineage>
        <taxon>Bacteria</taxon>
        <taxon>Candidatus Walliibacteriota</taxon>
    </lineage>
</organism>
<dbReference type="GO" id="GO:0051536">
    <property type="term" value="F:iron-sulfur cluster binding"/>
    <property type="evidence" value="ECO:0007669"/>
    <property type="project" value="UniProtKB-KW"/>
</dbReference>
<dbReference type="EMBL" id="MGFH01000246">
    <property type="protein sequence ID" value="OGM00940.1"/>
    <property type="molecule type" value="Genomic_DNA"/>
</dbReference>
<dbReference type="InterPro" id="IPR015422">
    <property type="entry name" value="PyrdxlP-dep_Trfase_small"/>
</dbReference>
<evidence type="ECO:0000256" key="1">
    <source>
        <dbReference type="ARBA" id="ARBA00001933"/>
    </source>
</evidence>
<dbReference type="AlphaFoldDB" id="A0A1F7WDR4"/>
<dbReference type="PIRSF" id="PIRSF005572">
    <property type="entry name" value="NifS"/>
    <property type="match status" value="1"/>
</dbReference>
<evidence type="ECO:0000256" key="7">
    <source>
        <dbReference type="ARBA" id="ARBA00023004"/>
    </source>
</evidence>
<evidence type="ECO:0000256" key="3">
    <source>
        <dbReference type="ARBA" id="ARBA00012239"/>
    </source>
</evidence>
<accession>A0A1F7WDR4</accession>
<evidence type="ECO:0000313" key="12">
    <source>
        <dbReference type="EMBL" id="OGM00940.1"/>
    </source>
</evidence>
<evidence type="ECO:0000256" key="6">
    <source>
        <dbReference type="ARBA" id="ARBA00022898"/>
    </source>
</evidence>
<dbReference type="Gene3D" id="3.40.640.10">
    <property type="entry name" value="Type I PLP-dependent aspartate aminotransferase-like (Major domain)"/>
    <property type="match status" value="1"/>
</dbReference>
<dbReference type="PANTHER" id="PTHR11601:SF34">
    <property type="entry name" value="CYSTEINE DESULFURASE"/>
    <property type="match status" value="1"/>
</dbReference>
<sequence>MKILNFDGCVNLKPEREVIKYYVELLKELHYQNPAAKTRQAEKTAEVIEEARKHFGWLIGADPARIIFTSSGTEANNLAIKGFIAANRAKPNAALSTYYEHSSVIAPLKSAAAAGWSFTQTAVDPGRPEEAANAISRASAKVSLASFILASPETGILYPVEKMANAARAHGITIHSDACAAAGRIRVDVNALKTDMMSVSAHKFGGPAGVGALFVRQGVRIFPLIEGGIEERGLRGGFYNAPAIGAAGLAAKIAMERMDEREIKLRELKKFLFEAINSRIGHARWISGPSSPLSFHASLILENVNAESLISELSEGGVAISPYSWCVSAAKTPDSLIRAGIGADEAAGYIRICLSHENTEKEISRLVNRIAKSAAVKNKFKE</sequence>
<dbReference type="Gene3D" id="3.90.1150.10">
    <property type="entry name" value="Aspartate Aminotransferase, domain 1"/>
    <property type="match status" value="1"/>
</dbReference>
<dbReference type="InterPro" id="IPR015421">
    <property type="entry name" value="PyrdxlP-dep_Trfase_major"/>
</dbReference>
<name>A0A1F7WDR4_9BACT</name>
<evidence type="ECO:0000256" key="8">
    <source>
        <dbReference type="ARBA" id="ARBA00023014"/>
    </source>
</evidence>
<dbReference type="InterPro" id="IPR020578">
    <property type="entry name" value="Aminotrans_V_PyrdxlP_BS"/>
</dbReference>
<dbReference type="InterPro" id="IPR000192">
    <property type="entry name" value="Aminotrans_V_dom"/>
</dbReference>